<keyword evidence="3" id="KW-1185">Reference proteome</keyword>
<dbReference type="EMBL" id="JAGGLL010000038">
    <property type="protein sequence ID" value="MBP2023802.1"/>
    <property type="molecule type" value="Genomic_DNA"/>
</dbReference>
<evidence type="ECO:0000313" key="3">
    <source>
        <dbReference type="Proteomes" id="UP001519308"/>
    </source>
</evidence>
<dbReference type="CDD" id="cd02440">
    <property type="entry name" value="AdoMet_MTases"/>
    <property type="match status" value="1"/>
</dbReference>
<dbReference type="PANTHER" id="PTHR43861">
    <property type="entry name" value="TRANS-ACONITATE 2-METHYLTRANSFERASE-RELATED"/>
    <property type="match status" value="1"/>
</dbReference>
<dbReference type="PANTHER" id="PTHR43861:SF1">
    <property type="entry name" value="TRANS-ACONITATE 2-METHYLTRANSFERASE"/>
    <property type="match status" value="1"/>
</dbReference>
<dbReference type="InterPro" id="IPR025714">
    <property type="entry name" value="Methyltranfer_dom"/>
</dbReference>
<dbReference type="RefSeq" id="WP_021284143.1">
    <property type="nucleotide sequence ID" value="NZ_JBHRZU010000035.1"/>
</dbReference>
<sequence>MSLEEIKQLINKKSPDIKSMISIQTKALVEKKKQIETVISALNKAENQIKNNNFLEVQQLIDIIKITNMETIAKQRFNNASENYVTGSYKWRAETAALINKLVSPTIDDVVLDIGCGTGKQLIELSQEIQLAIGVDISEGMIKQCKENAQSEGTPNIEFYVGSFEEPDLNIDLKSKHITKIISNYALHHLTTEYKQKVIGKIINLLGEHLQSIVIGDLMFFENPDNYKEDFSLVGYGPEVDFPSSVEELKNCFLNFDFNVEVYKLHPLVGVIIASRN</sequence>
<accession>A0ABS4K7N8</accession>
<keyword evidence="2" id="KW-0489">Methyltransferase</keyword>
<proteinExistence type="predicted"/>
<protein>
    <submittedName>
        <fullName evidence="2">SAM-dependent methyltransferase</fullName>
    </submittedName>
</protein>
<dbReference type="GO" id="GO:0008168">
    <property type="term" value="F:methyltransferase activity"/>
    <property type="evidence" value="ECO:0007669"/>
    <property type="project" value="UniProtKB-KW"/>
</dbReference>
<keyword evidence="2" id="KW-0808">Transferase</keyword>
<reference evidence="2 3" key="1">
    <citation type="submission" date="2021-03" db="EMBL/GenBank/DDBJ databases">
        <title>Genomic Encyclopedia of Type Strains, Phase IV (KMG-IV): sequencing the most valuable type-strain genomes for metagenomic binning, comparative biology and taxonomic classification.</title>
        <authorList>
            <person name="Goeker M."/>
        </authorList>
    </citation>
    <scope>NUCLEOTIDE SEQUENCE [LARGE SCALE GENOMIC DNA]</scope>
    <source>
        <strain evidence="2 3">DSM 28650</strain>
    </source>
</reference>
<evidence type="ECO:0000313" key="2">
    <source>
        <dbReference type="EMBL" id="MBP2023802.1"/>
    </source>
</evidence>
<dbReference type="Pfam" id="PF13847">
    <property type="entry name" value="Methyltransf_31"/>
    <property type="match status" value="1"/>
</dbReference>
<dbReference type="Proteomes" id="UP001519308">
    <property type="component" value="Unassembled WGS sequence"/>
</dbReference>
<gene>
    <name evidence="2" type="ORF">J2Z44_003644</name>
</gene>
<dbReference type="Gene3D" id="3.40.50.150">
    <property type="entry name" value="Vaccinia Virus protein VP39"/>
    <property type="match status" value="1"/>
</dbReference>
<comment type="caution">
    <text evidence="2">The sequence shown here is derived from an EMBL/GenBank/DDBJ whole genome shotgun (WGS) entry which is preliminary data.</text>
</comment>
<organism evidence="2 3">
    <name type="scientific">Clostridium punense</name>
    <dbReference type="NCBI Taxonomy" id="1054297"/>
    <lineage>
        <taxon>Bacteria</taxon>
        <taxon>Bacillati</taxon>
        <taxon>Bacillota</taxon>
        <taxon>Clostridia</taxon>
        <taxon>Eubacteriales</taxon>
        <taxon>Clostridiaceae</taxon>
        <taxon>Clostridium</taxon>
    </lineage>
</organism>
<feature type="domain" description="Methyltransferase" evidence="1">
    <location>
        <begin position="109"/>
        <end position="207"/>
    </location>
</feature>
<evidence type="ECO:0000259" key="1">
    <source>
        <dbReference type="Pfam" id="PF13847"/>
    </source>
</evidence>
<dbReference type="GO" id="GO:0032259">
    <property type="term" value="P:methylation"/>
    <property type="evidence" value="ECO:0007669"/>
    <property type="project" value="UniProtKB-KW"/>
</dbReference>
<name>A0ABS4K7N8_9CLOT</name>
<dbReference type="SUPFAM" id="SSF53335">
    <property type="entry name" value="S-adenosyl-L-methionine-dependent methyltransferases"/>
    <property type="match status" value="1"/>
</dbReference>
<dbReference type="InterPro" id="IPR029063">
    <property type="entry name" value="SAM-dependent_MTases_sf"/>
</dbReference>